<dbReference type="EMBL" id="BQNB010009995">
    <property type="protein sequence ID" value="GJS71280.1"/>
    <property type="molecule type" value="Genomic_DNA"/>
</dbReference>
<gene>
    <name evidence="2" type="ORF">Tco_0704121</name>
</gene>
<feature type="region of interest" description="Disordered" evidence="1">
    <location>
        <begin position="1"/>
        <end position="72"/>
    </location>
</feature>
<name>A0ABQ4Y0S7_9ASTR</name>
<accession>A0ABQ4Y0S7</accession>
<sequence length="72" mass="7744">MKLTTLSTDARYGAVADQENPPLEQTGVQEKKDRKKNLLLPSAPSETPTKTAEKTTSTGSKTHEKSASQSTP</sequence>
<keyword evidence="3" id="KW-1185">Reference proteome</keyword>
<dbReference type="Proteomes" id="UP001151760">
    <property type="component" value="Unassembled WGS sequence"/>
</dbReference>
<proteinExistence type="predicted"/>
<evidence type="ECO:0000313" key="3">
    <source>
        <dbReference type="Proteomes" id="UP001151760"/>
    </source>
</evidence>
<evidence type="ECO:0000256" key="1">
    <source>
        <dbReference type="SAM" id="MobiDB-lite"/>
    </source>
</evidence>
<evidence type="ECO:0000313" key="2">
    <source>
        <dbReference type="EMBL" id="GJS71280.1"/>
    </source>
</evidence>
<organism evidence="2 3">
    <name type="scientific">Tanacetum coccineum</name>
    <dbReference type="NCBI Taxonomy" id="301880"/>
    <lineage>
        <taxon>Eukaryota</taxon>
        <taxon>Viridiplantae</taxon>
        <taxon>Streptophyta</taxon>
        <taxon>Embryophyta</taxon>
        <taxon>Tracheophyta</taxon>
        <taxon>Spermatophyta</taxon>
        <taxon>Magnoliopsida</taxon>
        <taxon>eudicotyledons</taxon>
        <taxon>Gunneridae</taxon>
        <taxon>Pentapetalae</taxon>
        <taxon>asterids</taxon>
        <taxon>campanulids</taxon>
        <taxon>Asterales</taxon>
        <taxon>Asteraceae</taxon>
        <taxon>Asteroideae</taxon>
        <taxon>Anthemideae</taxon>
        <taxon>Anthemidinae</taxon>
        <taxon>Tanacetum</taxon>
    </lineage>
</organism>
<feature type="compositionally biased region" description="Low complexity" evidence="1">
    <location>
        <begin position="44"/>
        <end position="60"/>
    </location>
</feature>
<reference evidence="2" key="1">
    <citation type="journal article" date="2022" name="Int. J. Mol. Sci.">
        <title>Draft Genome of Tanacetum Coccineum: Genomic Comparison of Closely Related Tanacetum-Family Plants.</title>
        <authorList>
            <person name="Yamashiro T."/>
            <person name="Shiraishi A."/>
            <person name="Nakayama K."/>
            <person name="Satake H."/>
        </authorList>
    </citation>
    <scope>NUCLEOTIDE SEQUENCE</scope>
</reference>
<reference evidence="2" key="2">
    <citation type="submission" date="2022-01" db="EMBL/GenBank/DDBJ databases">
        <authorList>
            <person name="Yamashiro T."/>
            <person name="Shiraishi A."/>
            <person name="Satake H."/>
            <person name="Nakayama K."/>
        </authorList>
    </citation>
    <scope>NUCLEOTIDE SEQUENCE</scope>
</reference>
<protein>
    <submittedName>
        <fullName evidence="2">Uncharacterized protein</fullName>
    </submittedName>
</protein>
<comment type="caution">
    <text evidence="2">The sequence shown here is derived from an EMBL/GenBank/DDBJ whole genome shotgun (WGS) entry which is preliminary data.</text>
</comment>